<dbReference type="InterPro" id="IPR036691">
    <property type="entry name" value="Endo/exonu/phosph_ase_sf"/>
</dbReference>
<dbReference type="SUPFAM" id="SSF49265">
    <property type="entry name" value="Fibronectin type III"/>
    <property type="match status" value="1"/>
</dbReference>
<evidence type="ECO:0000256" key="1">
    <source>
        <dbReference type="SAM" id="SignalP"/>
    </source>
</evidence>
<sequence>MYRRALLALALTGTLLIAPATSAEAAGKRPAKITKIRSATTTTTLRIAWKRPKRATVFAVCVKTAPKSRRCVRKVRTRKTSVTFRRLAPNSGHDFYFRVTPYRGRKHATPTRWKRADLRVARGTANRATGGRGHYLNYVWSRTRNASGYQFQLATSRDFRSGVRTTGRSGLRATVTGLNGGMTYFARVRGTNGTVKGAWGPVSQVKLAPVPVRATVATYNLCGEDKCRPGNDAWFLQNVPPWAVRKPLAGAVVRSATPDIVATQESGTKTAFHTELPGFTRGASKSAKTIYFRSSRFAAVDGGWFALDADRKRYATWNVLRDRSAGTAFFVANVHLEPHKGAARDILRDQQTARLVSKVRARNVHGLPVVWAGDWNSNASNANQANYPGGFDAPRERFARLGVVNSLDRTTDAINAVLNSANGGVPTPKAHGHHVDAIYVPLTGIAVESWSMPANVIDTQDGRQYATPFPSDHNPVVAKLVLATP</sequence>
<dbReference type="GO" id="GO:0005975">
    <property type="term" value="P:carbohydrate metabolic process"/>
    <property type="evidence" value="ECO:0007669"/>
    <property type="project" value="UniProtKB-ARBA"/>
</dbReference>
<accession>A0A512HSV7</accession>
<feature type="chain" id="PRO_5022109229" description="Fibronectin type-III domain-containing protein" evidence="1">
    <location>
        <begin position="26"/>
        <end position="485"/>
    </location>
</feature>
<evidence type="ECO:0008006" key="4">
    <source>
        <dbReference type="Google" id="ProtNLM"/>
    </source>
</evidence>
<dbReference type="PANTHER" id="PTHR12121">
    <property type="entry name" value="CARBON CATABOLITE REPRESSOR PROTEIN 4"/>
    <property type="match status" value="1"/>
</dbReference>
<proteinExistence type="predicted"/>
<dbReference type="Gene3D" id="3.60.10.10">
    <property type="entry name" value="Endonuclease/exonuclease/phosphatase"/>
    <property type="match status" value="1"/>
</dbReference>
<evidence type="ECO:0000313" key="2">
    <source>
        <dbReference type="EMBL" id="GEO88541.1"/>
    </source>
</evidence>
<feature type="signal peptide" evidence="1">
    <location>
        <begin position="1"/>
        <end position="25"/>
    </location>
</feature>
<organism evidence="2 3">
    <name type="scientific">Aeromicrobium flavum</name>
    <dbReference type="NCBI Taxonomy" id="416568"/>
    <lineage>
        <taxon>Bacteria</taxon>
        <taxon>Bacillati</taxon>
        <taxon>Actinomycetota</taxon>
        <taxon>Actinomycetes</taxon>
        <taxon>Propionibacteriales</taxon>
        <taxon>Nocardioidaceae</taxon>
        <taxon>Aeromicrobium</taxon>
    </lineage>
</organism>
<dbReference type="EMBL" id="BJZQ01000002">
    <property type="protein sequence ID" value="GEO88541.1"/>
    <property type="molecule type" value="Genomic_DNA"/>
</dbReference>
<dbReference type="AlphaFoldDB" id="A0A512HSV7"/>
<keyword evidence="1" id="KW-0732">Signal</keyword>
<comment type="caution">
    <text evidence="2">The sequence shown here is derived from an EMBL/GenBank/DDBJ whole genome shotgun (WGS) entry which is preliminary data.</text>
</comment>
<protein>
    <recommendedName>
        <fullName evidence="4">Fibronectin type-III domain-containing protein</fullName>
    </recommendedName>
</protein>
<reference evidence="2 3" key="1">
    <citation type="submission" date="2019-07" db="EMBL/GenBank/DDBJ databases">
        <title>Whole genome shotgun sequence of Aeromicrobium flavum NBRC 107625.</title>
        <authorList>
            <person name="Hosoyama A."/>
            <person name="Uohara A."/>
            <person name="Ohji S."/>
            <person name="Ichikawa N."/>
        </authorList>
    </citation>
    <scope>NUCLEOTIDE SEQUENCE [LARGE SCALE GENOMIC DNA]</scope>
    <source>
        <strain evidence="2 3">NBRC 107625</strain>
    </source>
</reference>
<dbReference type="InterPro" id="IPR013783">
    <property type="entry name" value="Ig-like_fold"/>
</dbReference>
<dbReference type="InterPro" id="IPR050410">
    <property type="entry name" value="CCR4/nocturin_mRNA_transcr"/>
</dbReference>
<dbReference type="InterPro" id="IPR036116">
    <property type="entry name" value="FN3_sf"/>
</dbReference>
<dbReference type="GO" id="GO:0000175">
    <property type="term" value="F:3'-5'-RNA exonuclease activity"/>
    <property type="evidence" value="ECO:0007669"/>
    <property type="project" value="TreeGrafter"/>
</dbReference>
<evidence type="ECO:0000313" key="3">
    <source>
        <dbReference type="Proteomes" id="UP000321769"/>
    </source>
</evidence>
<dbReference type="Gene3D" id="2.60.40.10">
    <property type="entry name" value="Immunoglobulins"/>
    <property type="match status" value="2"/>
</dbReference>
<keyword evidence="3" id="KW-1185">Reference proteome</keyword>
<dbReference type="Proteomes" id="UP000321769">
    <property type="component" value="Unassembled WGS sequence"/>
</dbReference>
<dbReference type="SUPFAM" id="SSF56219">
    <property type="entry name" value="DNase I-like"/>
    <property type="match status" value="1"/>
</dbReference>
<gene>
    <name evidence="2" type="ORF">AFL01nite_08680</name>
</gene>
<dbReference type="PANTHER" id="PTHR12121:SF36">
    <property type="entry name" value="ENDONUCLEASE_EXONUCLEASE_PHOSPHATASE DOMAIN-CONTAINING PROTEIN"/>
    <property type="match status" value="1"/>
</dbReference>
<name>A0A512HSV7_9ACTN</name>